<evidence type="ECO:0000259" key="1">
    <source>
        <dbReference type="Pfam" id="PF00144"/>
    </source>
</evidence>
<dbReference type="PANTHER" id="PTHR46825:SF9">
    <property type="entry name" value="BETA-LACTAMASE-RELATED DOMAIN-CONTAINING PROTEIN"/>
    <property type="match status" value="1"/>
</dbReference>
<name>A0A285MX82_9FLAO</name>
<sequence>MKKIILRILVLILVGKNGLAQNNKVELAIGEKVSKLIKLGDSDSYQIELKKNQFALLNLKQIGIDLKITTYAPNDKEIEEFDSPNGNNGNEIILIDALSNGRYEIKVTTLGEDKKYKKGNYEIKLIGINDSVKSHLNNTLKTLYDRNHIPGFGVSILNAEKILYQNAMGYANMKDKVPYTIETVQNIASISKTFIGLSLMKLVEQEKLTLDTPINELLPFKIVNPYFPNNLITIRHLATHTSTINEQGFYHKAYILQDKEALGKYDYHKHFLKELNSAKKNKRLPMSDFLKRHLSVEGKDFKKKSFFKAKPGEDWYYSNTGAALAALIVEYVSGVPYDEFVQQNILNPLQLESAAWSGKVTDKYTLATQYDFRRNPLPKRTIVTYPDGEMYINISDLSKYVMSYINGNIGKNGIVGNVYLKEMMKVQHEQMEGDFKGRRDGLFWEHSKSGVMGHSGGDYGVSAFMYLDPTTNLGFTYVCNIMPLESDYSNAESRSIWAVLKRYANFIHRSN</sequence>
<dbReference type="Pfam" id="PF00144">
    <property type="entry name" value="Beta-lactamase"/>
    <property type="match status" value="1"/>
</dbReference>
<dbReference type="Gene3D" id="2.60.120.380">
    <property type="match status" value="1"/>
</dbReference>
<protein>
    <submittedName>
        <fullName evidence="2">CubicO group peptidase, beta-lactamase class C family</fullName>
    </submittedName>
</protein>
<keyword evidence="3" id="KW-1185">Reference proteome</keyword>
<dbReference type="AlphaFoldDB" id="A0A285MX82"/>
<dbReference type="PANTHER" id="PTHR46825">
    <property type="entry name" value="D-ALANYL-D-ALANINE-CARBOXYPEPTIDASE/ENDOPEPTIDASE AMPH"/>
    <property type="match status" value="1"/>
</dbReference>
<dbReference type="Proteomes" id="UP000219048">
    <property type="component" value="Unassembled WGS sequence"/>
</dbReference>
<organism evidence="2 3">
    <name type="scientific">Flagellimonas pacifica</name>
    <dbReference type="NCBI Taxonomy" id="1247520"/>
    <lineage>
        <taxon>Bacteria</taxon>
        <taxon>Pseudomonadati</taxon>
        <taxon>Bacteroidota</taxon>
        <taxon>Flavobacteriia</taxon>
        <taxon>Flavobacteriales</taxon>
        <taxon>Flavobacteriaceae</taxon>
        <taxon>Flagellimonas</taxon>
    </lineage>
</organism>
<proteinExistence type="predicted"/>
<evidence type="ECO:0000313" key="2">
    <source>
        <dbReference type="EMBL" id="SNZ01785.1"/>
    </source>
</evidence>
<dbReference type="InterPro" id="IPR012338">
    <property type="entry name" value="Beta-lactam/transpept-like"/>
</dbReference>
<feature type="domain" description="Beta-lactamase-related" evidence="1">
    <location>
        <begin position="137"/>
        <end position="487"/>
    </location>
</feature>
<reference evidence="3" key="1">
    <citation type="submission" date="2017-09" db="EMBL/GenBank/DDBJ databases">
        <authorList>
            <person name="Varghese N."/>
            <person name="Submissions S."/>
        </authorList>
    </citation>
    <scope>NUCLEOTIDE SEQUENCE [LARGE SCALE GENOMIC DNA]</scope>
    <source>
        <strain evidence="3">DSM 25885</strain>
    </source>
</reference>
<dbReference type="RefSeq" id="WP_097047223.1">
    <property type="nucleotide sequence ID" value="NZ_OBEH01000007.1"/>
</dbReference>
<dbReference type="Gene3D" id="3.40.710.10">
    <property type="entry name" value="DD-peptidase/beta-lactamase superfamily"/>
    <property type="match status" value="1"/>
</dbReference>
<dbReference type="InterPro" id="IPR050491">
    <property type="entry name" value="AmpC-like"/>
</dbReference>
<dbReference type="InterPro" id="IPR001466">
    <property type="entry name" value="Beta-lactam-related"/>
</dbReference>
<dbReference type="EMBL" id="OBEH01000007">
    <property type="protein sequence ID" value="SNZ01785.1"/>
    <property type="molecule type" value="Genomic_DNA"/>
</dbReference>
<dbReference type="SUPFAM" id="SSF56601">
    <property type="entry name" value="beta-lactamase/transpeptidase-like"/>
    <property type="match status" value="1"/>
</dbReference>
<gene>
    <name evidence="2" type="ORF">SAMN06265377_3632</name>
</gene>
<accession>A0A285MX82</accession>
<dbReference type="OrthoDB" id="846150at2"/>
<evidence type="ECO:0000313" key="3">
    <source>
        <dbReference type="Proteomes" id="UP000219048"/>
    </source>
</evidence>